<name>A0AAW1WBK6_RUBAR</name>
<feature type="region of interest" description="Disordered" evidence="1">
    <location>
        <begin position="1"/>
        <end position="32"/>
    </location>
</feature>
<reference evidence="2 3" key="1">
    <citation type="journal article" date="2023" name="G3 (Bethesda)">
        <title>A chromosome-length genome assembly and annotation of blackberry (Rubus argutus, cv. 'Hillquist').</title>
        <authorList>
            <person name="Bruna T."/>
            <person name="Aryal R."/>
            <person name="Dudchenko O."/>
            <person name="Sargent D.J."/>
            <person name="Mead D."/>
            <person name="Buti M."/>
            <person name="Cavallini A."/>
            <person name="Hytonen T."/>
            <person name="Andres J."/>
            <person name="Pham M."/>
            <person name="Weisz D."/>
            <person name="Mascagni F."/>
            <person name="Usai G."/>
            <person name="Natali L."/>
            <person name="Bassil N."/>
            <person name="Fernandez G.E."/>
            <person name="Lomsadze A."/>
            <person name="Armour M."/>
            <person name="Olukolu B."/>
            <person name="Poorten T."/>
            <person name="Britton C."/>
            <person name="Davik J."/>
            <person name="Ashrafi H."/>
            <person name="Aiden E.L."/>
            <person name="Borodovsky M."/>
            <person name="Worthington M."/>
        </authorList>
    </citation>
    <scope>NUCLEOTIDE SEQUENCE [LARGE SCALE GENOMIC DNA]</scope>
    <source>
        <strain evidence="2">PI 553951</strain>
    </source>
</reference>
<keyword evidence="3" id="KW-1185">Reference proteome</keyword>
<organism evidence="2 3">
    <name type="scientific">Rubus argutus</name>
    <name type="common">Southern blackberry</name>
    <dbReference type="NCBI Taxonomy" id="59490"/>
    <lineage>
        <taxon>Eukaryota</taxon>
        <taxon>Viridiplantae</taxon>
        <taxon>Streptophyta</taxon>
        <taxon>Embryophyta</taxon>
        <taxon>Tracheophyta</taxon>
        <taxon>Spermatophyta</taxon>
        <taxon>Magnoliopsida</taxon>
        <taxon>eudicotyledons</taxon>
        <taxon>Gunneridae</taxon>
        <taxon>Pentapetalae</taxon>
        <taxon>rosids</taxon>
        <taxon>fabids</taxon>
        <taxon>Rosales</taxon>
        <taxon>Rosaceae</taxon>
        <taxon>Rosoideae</taxon>
        <taxon>Rosoideae incertae sedis</taxon>
        <taxon>Rubus</taxon>
    </lineage>
</organism>
<evidence type="ECO:0000256" key="1">
    <source>
        <dbReference type="SAM" id="MobiDB-lite"/>
    </source>
</evidence>
<dbReference type="Proteomes" id="UP001457282">
    <property type="component" value="Unassembled WGS sequence"/>
</dbReference>
<comment type="caution">
    <text evidence="2">The sequence shown here is derived from an EMBL/GenBank/DDBJ whole genome shotgun (WGS) entry which is preliminary data.</text>
</comment>
<sequence>MLNNIEDFGRSGASSRAPDGGDVGRGSRDSRRREAGLHELVGCRATAAAEWLMCGLETGGAVKMESWVCCHGDLRVKELL</sequence>
<gene>
    <name evidence="2" type="ORF">M0R45_029220</name>
</gene>
<dbReference type="AlphaFoldDB" id="A0AAW1WBK6"/>
<accession>A0AAW1WBK6</accession>
<evidence type="ECO:0000313" key="2">
    <source>
        <dbReference type="EMBL" id="KAK9920672.1"/>
    </source>
</evidence>
<protein>
    <submittedName>
        <fullName evidence="2">Uncharacterized protein</fullName>
    </submittedName>
</protein>
<dbReference type="EMBL" id="JBEDUW010000006">
    <property type="protein sequence ID" value="KAK9920672.1"/>
    <property type="molecule type" value="Genomic_DNA"/>
</dbReference>
<proteinExistence type="predicted"/>
<evidence type="ECO:0000313" key="3">
    <source>
        <dbReference type="Proteomes" id="UP001457282"/>
    </source>
</evidence>